<dbReference type="InterPro" id="IPR001841">
    <property type="entry name" value="Znf_RING"/>
</dbReference>
<evidence type="ECO:0000256" key="7">
    <source>
        <dbReference type="SAM" id="MobiDB-lite"/>
    </source>
</evidence>
<gene>
    <name evidence="12" type="ORF">A7U60_g7223</name>
</gene>
<keyword evidence="3" id="KW-0378">Hydrolase</keyword>
<name>A0A9Q5N082_SANBA</name>
<dbReference type="SMART" id="SM00487">
    <property type="entry name" value="DEXDc"/>
    <property type="match status" value="1"/>
</dbReference>
<evidence type="ECO:0000259" key="11">
    <source>
        <dbReference type="PROSITE" id="PS51194"/>
    </source>
</evidence>
<keyword evidence="6" id="KW-0479">Metal-binding</keyword>
<feature type="domain" description="Helicase C-terminal" evidence="11">
    <location>
        <begin position="917"/>
        <end position="1097"/>
    </location>
</feature>
<dbReference type="OrthoDB" id="448448at2759"/>
<keyword evidence="8" id="KW-0472">Membrane</keyword>
<feature type="transmembrane region" description="Helical" evidence="8">
    <location>
        <begin position="1239"/>
        <end position="1261"/>
    </location>
</feature>
<comment type="caution">
    <text evidence="12">The sequence shown here is derived from an EMBL/GenBank/DDBJ whole genome shotgun (WGS) entry which is preliminary data.</text>
</comment>
<protein>
    <recommendedName>
        <fullName evidence="14">DNA repair protein RAD5</fullName>
    </recommendedName>
</protein>
<dbReference type="GO" id="GO:0005634">
    <property type="term" value="C:nucleus"/>
    <property type="evidence" value="ECO:0007669"/>
    <property type="project" value="TreeGrafter"/>
</dbReference>
<dbReference type="Gene3D" id="3.40.50.10810">
    <property type="entry name" value="Tandem AAA-ATPase domain"/>
    <property type="match status" value="1"/>
</dbReference>
<feature type="domain" description="RING-type" evidence="9">
    <location>
        <begin position="813"/>
        <end position="858"/>
    </location>
</feature>
<dbReference type="InterPro" id="IPR000330">
    <property type="entry name" value="SNF2_N"/>
</dbReference>
<dbReference type="GO" id="GO:0016787">
    <property type="term" value="F:hydrolase activity"/>
    <property type="evidence" value="ECO:0007669"/>
    <property type="project" value="UniProtKB-KW"/>
</dbReference>
<dbReference type="GO" id="GO:0008094">
    <property type="term" value="F:ATP-dependent activity, acting on DNA"/>
    <property type="evidence" value="ECO:0007669"/>
    <property type="project" value="TreeGrafter"/>
</dbReference>
<evidence type="ECO:0000259" key="9">
    <source>
        <dbReference type="PROSITE" id="PS50089"/>
    </source>
</evidence>
<dbReference type="GO" id="GO:0006281">
    <property type="term" value="P:DNA repair"/>
    <property type="evidence" value="ECO:0007669"/>
    <property type="project" value="TreeGrafter"/>
</dbReference>
<evidence type="ECO:0000256" key="3">
    <source>
        <dbReference type="ARBA" id="ARBA00022801"/>
    </source>
</evidence>
<keyword evidence="4" id="KW-0347">Helicase</keyword>
<evidence type="ECO:0000256" key="6">
    <source>
        <dbReference type="PROSITE-ProRule" id="PRU00175"/>
    </source>
</evidence>
<evidence type="ECO:0000256" key="1">
    <source>
        <dbReference type="ARBA" id="ARBA00007025"/>
    </source>
</evidence>
<evidence type="ECO:0000313" key="12">
    <source>
        <dbReference type="EMBL" id="OCB85575.1"/>
    </source>
</evidence>
<dbReference type="GO" id="GO:0008270">
    <property type="term" value="F:zinc ion binding"/>
    <property type="evidence" value="ECO:0007669"/>
    <property type="project" value="UniProtKB-KW"/>
</dbReference>
<keyword evidence="6" id="KW-0862">Zinc</keyword>
<dbReference type="InterPro" id="IPR001650">
    <property type="entry name" value="Helicase_C-like"/>
</dbReference>
<feature type="compositionally biased region" description="Low complexity" evidence="7">
    <location>
        <begin position="52"/>
        <end position="65"/>
    </location>
</feature>
<dbReference type="GO" id="GO:0004386">
    <property type="term" value="F:helicase activity"/>
    <property type="evidence" value="ECO:0007669"/>
    <property type="project" value="UniProtKB-KW"/>
</dbReference>
<dbReference type="InterPro" id="IPR050628">
    <property type="entry name" value="SNF2_RAD54_helicase_TF"/>
</dbReference>
<dbReference type="InterPro" id="IPR013083">
    <property type="entry name" value="Znf_RING/FYVE/PHD"/>
</dbReference>
<dbReference type="PANTHER" id="PTHR45626">
    <property type="entry name" value="TRANSCRIPTION TERMINATION FACTOR 2-RELATED"/>
    <property type="match status" value="1"/>
</dbReference>
<proteinExistence type="inferred from homology"/>
<dbReference type="InterPro" id="IPR014001">
    <property type="entry name" value="Helicase_ATP-bd"/>
</dbReference>
<keyword evidence="13" id="KW-1185">Reference proteome</keyword>
<feature type="region of interest" description="Disordered" evidence="7">
    <location>
        <begin position="1"/>
        <end position="110"/>
    </location>
</feature>
<keyword evidence="6" id="KW-0863">Zinc-finger</keyword>
<dbReference type="CDD" id="cd18008">
    <property type="entry name" value="DEXDc_SHPRH-like"/>
    <property type="match status" value="1"/>
</dbReference>
<feature type="transmembrane region" description="Helical" evidence="8">
    <location>
        <begin position="1289"/>
        <end position="1312"/>
    </location>
</feature>
<dbReference type="PROSITE" id="PS51194">
    <property type="entry name" value="HELICASE_CTER"/>
    <property type="match status" value="1"/>
</dbReference>
<keyword evidence="8" id="KW-0812">Transmembrane</keyword>
<evidence type="ECO:0000313" key="13">
    <source>
        <dbReference type="Proteomes" id="UP000757232"/>
    </source>
</evidence>
<dbReference type="GO" id="GO:0005524">
    <property type="term" value="F:ATP binding"/>
    <property type="evidence" value="ECO:0007669"/>
    <property type="project" value="UniProtKB-KW"/>
</dbReference>
<accession>A0A9Q5N082</accession>
<dbReference type="Pfam" id="PF13923">
    <property type="entry name" value="zf-C3HC4_2"/>
    <property type="match status" value="1"/>
</dbReference>
<dbReference type="InterPro" id="IPR049730">
    <property type="entry name" value="SNF2/RAD54-like_C"/>
</dbReference>
<evidence type="ECO:0000256" key="8">
    <source>
        <dbReference type="SAM" id="Phobius"/>
    </source>
</evidence>
<dbReference type="PROSITE" id="PS50089">
    <property type="entry name" value="ZF_RING_2"/>
    <property type="match status" value="1"/>
</dbReference>
<keyword evidence="2" id="KW-0547">Nucleotide-binding</keyword>
<keyword evidence="8" id="KW-1133">Transmembrane helix</keyword>
<evidence type="ECO:0000256" key="4">
    <source>
        <dbReference type="ARBA" id="ARBA00022806"/>
    </source>
</evidence>
<reference evidence="12" key="1">
    <citation type="submission" date="2016-06" db="EMBL/GenBank/DDBJ databases">
        <title>Draft Genome sequence of the fungus Inonotus baumii.</title>
        <authorList>
            <person name="Zhu H."/>
            <person name="Lin W."/>
        </authorList>
    </citation>
    <scope>NUCLEOTIDE SEQUENCE</scope>
    <source>
        <strain evidence="12">821</strain>
    </source>
</reference>
<evidence type="ECO:0000259" key="10">
    <source>
        <dbReference type="PROSITE" id="PS51192"/>
    </source>
</evidence>
<feature type="compositionally biased region" description="Basic and acidic residues" evidence="7">
    <location>
        <begin position="20"/>
        <end position="31"/>
    </location>
</feature>
<evidence type="ECO:0000256" key="5">
    <source>
        <dbReference type="ARBA" id="ARBA00022840"/>
    </source>
</evidence>
<dbReference type="InterPro" id="IPR027417">
    <property type="entry name" value="P-loop_NTPase"/>
</dbReference>
<feature type="domain" description="Helicase ATP-binding" evidence="10">
    <location>
        <begin position="503"/>
        <end position="643"/>
    </location>
</feature>
<dbReference type="Proteomes" id="UP000757232">
    <property type="component" value="Unassembled WGS sequence"/>
</dbReference>
<dbReference type="PANTHER" id="PTHR45626:SF22">
    <property type="entry name" value="DNA REPAIR PROTEIN RAD5"/>
    <property type="match status" value="1"/>
</dbReference>
<dbReference type="EMBL" id="LNZH02000208">
    <property type="protein sequence ID" value="OCB85575.1"/>
    <property type="molecule type" value="Genomic_DNA"/>
</dbReference>
<dbReference type="SMART" id="SM00490">
    <property type="entry name" value="HELICc"/>
    <property type="match status" value="1"/>
</dbReference>
<keyword evidence="5" id="KW-0067">ATP-binding</keyword>
<dbReference type="Gene3D" id="3.40.50.300">
    <property type="entry name" value="P-loop containing nucleotide triphosphate hydrolases"/>
    <property type="match status" value="1"/>
</dbReference>
<feature type="region of interest" description="Disordered" evidence="7">
    <location>
        <begin position="274"/>
        <end position="316"/>
    </location>
</feature>
<dbReference type="PROSITE" id="PS51192">
    <property type="entry name" value="HELICASE_ATP_BIND_1"/>
    <property type="match status" value="1"/>
</dbReference>
<evidence type="ECO:0000256" key="2">
    <source>
        <dbReference type="ARBA" id="ARBA00022741"/>
    </source>
</evidence>
<dbReference type="CDD" id="cd18793">
    <property type="entry name" value="SF2_C_SNF"/>
    <property type="match status" value="1"/>
</dbReference>
<evidence type="ECO:0008006" key="14">
    <source>
        <dbReference type="Google" id="ProtNLM"/>
    </source>
</evidence>
<dbReference type="InterPro" id="IPR038718">
    <property type="entry name" value="SNF2-like_sf"/>
</dbReference>
<feature type="compositionally biased region" description="Low complexity" evidence="7">
    <location>
        <begin position="73"/>
        <end position="91"/>
    </location>
</feature>
<dbReference type="SMART" id="SM00184">
    <property type="entry name" value="RING"/>
    <property type="match status" value="1"/>
</dbReference>
<dbReference type="Pfam" id="PF00271">
    <property type="entry name" value="Helicase_C"/>
    <property type="match status" value="1"/>
</dbReference>
<sequence length="1338" mass="150273">MSQSPKDLPLFLAASDDEDERVKKNENDTHNRNTLGDVHMLVDSRMEGQQCSSRSSLAPLSSPRSEAMSLVNSDDTGVETSSSTTEGASSETHPRKKRKINQPQQAAPKRRSEYYLGSILVGNAWSTVRGTGYVKSGDPILVERETLQDEGKKKEKGKQVTINSMFKAQSKGTQAKKPKPNTIVRLTNMRGFGIISFKGSTMVDCPEKLHSGADLLVSLSIYILSSAFKRYSPKPSGSESGPSKTWFDEGRETIEEETLRNRKASLQQLFDKLGLKPRPGNIPSLGKENIPPDGTPKPPALVNGSRKGLNNVDGTRDQEVDVDEDEDDEEVLNENDLDVIYKRARIGDADMAEMDPCASFLLKLRPYQKQALLWMYSRETGSSSARQPKSMHPLWSEYAFPPEPDRDGMVDLTLDETPFYYNTHSGELSLEFPQADNICRGGILADVGMGKTIMVSSLIQTNRGEKPEEDIPVEHVDQQRSKEKQLKLDAAFRPTAKKQPPRRRSRATLIIAPASLLDQWATEIRRSSGKGMVNVMVWHGQNREDLEAMIDSDIDAIDVVITSYGTLSSEHSRLDKSTKSASIFDIEWFRVVLDEAHNIKSRTSKAAKAVFDLKAPRRWALTGTPIVNRLEDLYSLLRFLNFAPWSDYSFFRSVVTLPFLNREPKAIEVVQVILESALLRREKTMRDRDGNMIVQLPDKEIKHEYLEFGPLERKIYDSLYNTAKRNFDRLSANGLIGKNYTHILAMLMKLRRAVLHPGLVLSQDEESTSGEANSKYVDVDEVIKQFVANGEADNGSYAQTVLNNLSLKVDEECPICMDVMQEPTLIAACAHKGCKDCFLASLASQAEKGEEGSCPICRRGPVKEDQLLEIVKRKKARATGIGIDLEAQETVSSDAPRSSPEFELRRSDFKSSTKLNALAQHLRRLRDQDPCFRAIIFSQFTSFLDLIEIVMDRENLAWYRLDGSTEIKKRHQIITEFNNPSRAPKVFMLSLKAGGVGLNLTSANHVFMMDCWWNAATENQGMACSASLNLKTNKLSFQAIDRVHRIGQEKMVFVTHFIVSNTIEGRILTIQKRKTAIIKEALKGQSGSDSETVENLRIMFDEDESSAPDKHEAKDHSVTRYEYYHVNARSQRSFLLNALSNLEAGRFVTSTQIPLFQKFSESDYSMHLHVSPFRSTIIWSHYQKSARLICSGFYVEYYEMFVSVEQIHVNRGSIVYISLTVFPVESEASRSFRLSAVNVFAWTSTAGIFFAQALAIAIIFITKYLEGVDSFPGSIPGGGCIFTFANRQIFVNFIFILVSETFASIANVVAILVAPVEIHAMLVTFHELVLLYHISSYM</sequence>
<dbReference type="Gene3D" id="3.30.40.10">
    <property type="entry name" value="Zinc/RING finger domain, C3HC4 (zinc finger)"/>
    <property type="match status" value="1"/>
</dbReference>
<dbReference type="SUPFAM" id="SSF52540">
    <property type="entry name" value="P-loop containing nucleoside triphosphate hydrolases"/>
    <property type="match status" value="2"/>
</dbReference>
<dbReference type="SUPFAM" id="SSF57850">
    <property type="entry name" value="RING/U-box"/>
    <property type="match status" value="1"/>
</dbReference>
<organism evidence="12 13">
    <name type="scientific">Sanghuangporus baumii</name>
    <name type="common">Phellinus baumii</name>
    <dbReference type="NCBI Taxonomy" id="108892"/>
    <lineage>
        <taxon>Eukaryota</taxon>
        <taxon>Fungi</taxon>
        <taxon>Dikarya</taxon>
        <taxon>Basidiomycota</taxon>
        <taxon>Agaricomycotina</taxon>
        <taxon>Agaricomycetes</taxon>
        <taxon>Hymenochaetales</taxon>
        <taxon>Hymenochaetaceae</taxon>
        <taxon>Sanghuangporus</taxon>
    </lineage>
</organism>
<dbReference type="Pfam" id="PF00176">
    <property type="entry name" value="SNF2-rel_dom"/>
    <property type="match status" value="1"/>
</dbReference>
<comment type="similarity">
    <text evidence="1">Belongs to the SNF2/RAD54 helicase family.</text>
</comment>